<reference evidence="3 4" key="1">
    <citation type="submission" date="2017-03" db="EMBL/GenBank/DDBJ databases">
        <authorList>
            <person name="Afonso C.L."/>
            <person name="Miller P.J."/>
            <person name="Scott M.A."/>
            <person name="Spackman E."/>
            <person name="Goraichik I."/>
            <person name="Dimitrov K.M."/>
            <person name="Suarez D.L."/>
            <person name="Swayne D.E."/>
        </authorList>
    </citation>
    <scope>NUCLEOTIDE SEQUENCE [LARGE SCALE GENOMIC DNA]</scope>
    <source>
        <strain evidence="3 4">CECT 7450</strain>
    </source>
</reference>
<organism evidence="3 4">
    <name type="scientific">Roseovarius albus</name>
    <dbReference type="NCBI Taxonomy" id="1247867"/>
    <lineage>
        <taxon>Bacteria</taxon>
        <taxon>Pseudomonadati</taxon>
        <taxon>Pseudomonadota</taxon>
        <taxon>Alphaproteobacteria</taxon>
        <taxon>Rhodobacterales</taxon>
        <taxon>Roseobacteraceae</taxon>
        <taxon>Roseovarius</taxon>
    </lineage>
</organism>
<dbReference type="Pfam" id="PF02321">
    <property type="entry name" value="OEP"/>
    <property type="match status" value="2"/>
</dbReference>
<keyword evidence="2" id="KW-0472">Membrane</keyword>
<keyword evidence="2" id="KW-1134">Transmembrane beta strand</keyword>
<dbReference type="PANTHER" id="PTHR30203:SF30">
    <property type="entry name" value="OUTER MEMBRANE PROTEIN-RELATED"/>
    <property type="match status" value="1"/>
</dbReference>
<evidence type="ECO:0000313" key="4">
    <source>
        <dbReference type="Proteomes" id="UP000193061"/>
    </source>
</evidence>
<dbReference type="EMBL" id="FWFX01000011">
    <property type="protein sequence ID" value="SLN61007.1"/>
    <property type="molecule type" value="Genomic_DNA"/>
</dbReference>
<dbReference type="Gene3D" id="1.20.1600.10">
    <property type="entry name" value="Outer membrane efflux proteins (OEP)"/>
    <property type="match status" value="1"/>
</dbReference>
<dbReference type="NCBIfam" id="TIGR01845">
    <property type="entry name" value="outer_NodT"/>
    <property type="match status" value="1"/>
</dbReference>
<evidence type="ECO:0000256" key="2">
    <source>
        <dbReference type="RuleBase" id="RU362097"/>
    </source>
</evidence>
<evidence type="ECO:0000256" key="1">
    <source>
        <dbReference type="ARBA" id="ARBA00007613"/>
    </source>
</evidence>
<comment type="similarity">
    <text evidence="1 2">Belongs to the outer membrane factor (OMF) (TC 1.B.17) family.</text>
</comment>
<dbReference type="InterPro" id="IPR010131">
    <property type="entry name" value="MdtP/NodT-like"/>
</dbReference>
<keyword evidence="2" id="KW-0812">Transmembrane</keyword>
<dbReference type="RefSeq" id="WP_085806800.1">
    <property type="nucleotide sequence ID" value="NZ_FWFX01000011.1"/>
</dbReference>
<dbReference type="OrthoDB" id="7181739at2"/>
<dbReference type="GO" id="GO:0005886">
    <property type="term" value="C:plasma membrane"/>
    <property type="evidence" value="ECO:0007669"/>
    <property type="project" value="UniProtKB-SubCell"/>
</dbReference>
<feature type="signal peptide" evidence="2">
    <location>
        <begin position="1"/>
        <end position="25"/>
    </location>
</feature>
<evidence type="ECO:0000313" key="3">
    <source>
        <dbReference type="EMBL" id="SLN61007.1"/>
    </source>
</evidence>
<dbReference type="InterPro" id="IPR003423">
    <property type="entry name" value="OMP_efflux"/>
</dbReference>
<dbReference type="SUPFAM" id="SSF56954">
    <property type="entry name" value="Outer membrane efflux proteins (OEP)"/>
    <property type="match status" value="1"/>
</dbReference>
<accession>A0A1X6ZTF8</accession>
<name>A0A1X6ZTF8_9RHOB</name>
<feature type="chain" id="PRO_5011830324" evidence="2">
    <location>
        <begin position="26"/>
        <end position="469"/>
    </location>
</feature>
<dbReference type="Gene3D" id="2.20.200.10">
    <property type="entry name" value="Outer membrane efflux proteins (OEP)"/>
    <property type="match status" value="1"/>
</dbReference>
<keyword evidence="2" id="KW-0449">Lipoprotein</keyword>
<sequence length="469" mass="50419">MKRGNFGRMISACLALTILLGCELATPPSDDELLQEALPASTTVPSKWSASGVPTTAVKGNWVATFRDPNMTKLVQEGLQNNRDLVAAAARVEAAMQAAVIAGAPLLPQVGVEAGSQNSELFNLRGNRSTNRTTNGAIVAASWELDVWGKLRAGQGSTAALARAAADDARYLQQSIAATIARTWIANIELKRLIAVSRAAERNYAELLELTNEKEAAGQVSDFDVVQARSRLAAAKAATSSIQTSQNQAIGTLEVLLGRYPSLKLTPASNYPRMPSSLPPSGLPLSLLDRRPDISAARNKVISAFYKSEEAKLTRLPGITLSAAGGTLFDPDLALIGANPDFFRVGISLLQPIFAGGAIEANVVRMSAKQRAAVAEYGQTVLEAFNEVETALANEKVLRHELSHRVEAYQDSSEALELANDRYIQGTIDMTGLLFLQQFQIERDVDVIQTRADLLNNRVLLYMALGESF</sequence>
<dbReference type="PROSITE" id="PS51257">
    <property type="entry name" value="PROKAR_LIPOPROTEIN"/>
    <property type="match status" value="1"/>
</dbReference>
<protein>
    <submittedName>
        <fullName evidence="3">Outer membrane protein OprM</fullName>
    </submittedName>
</protein>
<keyword evidence="2" id="KW-0732">Signal</keyword>
<dbReference type="AlphaFoldDB" id="A0A1X6ZTF8"/>
<keyword evidence="4" id="KW-1185">Reference proteome</keyword>
<dbReference type="GO" id="GO:0015562">
    <property type="term" value="F:efflux transmembrane transporter activity"/>
    <property type="evidence" value="ECO:0007669"/>
    <property type="project" value="InterPro"/>
</dbReference>
<dbReference type="PANTHER" id="PTHR30203">
    <property type="entry name" value="OUTER MEMBRANE CATION EFFLUX PROTEIN"/>
    <property type="match status" value="1"/>
</dbReference>
<dbReference type="Proteomes" id="UP000193061">
    <property type="component" value="Unassembled WGS sequence"/>
</dbReference>
<keyword evidence="2" id="KW-0564">Palmitate</keyword>
<proteinExistence type="inferred from homology"/>
<comment type="subcellular location">
    <subcellularLocation>
        <location evidence="2">Cell membrane</location>
        <topology evidence="2">Lipid-anchor</topology>
    </subcellularLocation>
</comment>
<gene>
    <name evidence="3" type="primary">oprM</name>
    <name evidence="3" type="ORF">ROA7450_03142</name>
</gene>